<protein>
    <submittedName>
        <fullName evidence="1">N1-acetylpolyamine oxidase</fullName>
    </submittedName>
</protein>
<sequence length="415" mass="48737">MYKRQFLKWNWKKYNTKSRQQSHTNGEILETRRGKFTCKRPTRQCIISLTTRHAIALVEPTISTLLLHENEAHQWVEELYTILRDLIYGSAQQFLAWRDCSKFDLLAGGNFNFVDQFTLSFKLLKENDLPHGGAVLRQAFHTVDIVIEKESFSFFQRMLLDIPFILLDRGQNNELQIYLQYVFQMLDVKKPGEPIATMARAMHLTGAEAPTQLLHSLTLLHDMTVDYFADIRGEDDINSLDARLETRRFREKDEFWATNCKIVFRSFSDLLSEAIDLFGEGSEETFKIAFHHIYAMWYLSYWDDFESLCERYISHIRADNKIFWDDWDFLSLDGLAWALKYLSDFYLESGNTSSCISRLEENIQIPDYIADNYENVTGSEVQAIRSRMKLCEVLSTIGRLLGPRRVDWTFLNPHF</sequence>
<dbReference type="EMBL" id="LFIW01002460">
    <property type="protein sequence ID" value="KZL70200.1"/>
    <property type="molecule type" value="Genomic_DNA"/>
</dbReference>
<accession>A0A166S3U1</accession>
<evidence type="ECO:0000313" key="1">
    <source>
        <dbReference type="EMBL" id="KZL70200.1"/>
    </source>
</evidence>
<proteinExistence type="predicted"/>
<dbReference type="Proteomes" id="UP000076584">
    <property type="component" value="Unassembled WGS sequence"/>
</dbReference>
<dbReference type="STRING" id="1573173.A0A166S3U1"/>
<name>A0A166S3U1_COLIC</name>
<reference evidence="1" key="1">
    <citation type="submission" date="2015-06" db="EMBL/GenBank/DDBJ databases">
        <title>Survival trade-offs in plant roots during colonization by closely related pathogenic and mutualistic fungi.</title>
        <authorList>
            <person name="Hacquard S."/>
            <person name="Kracher B."/>
            <person name="Hiruma K."/>
            <person name="Weinman A."/>
            <person name="Muench P."/>
            <person name="Garrido Oter R."/>
            <person name="Ver Loren van Themaat E."/>
            <person name="Dallerey J.-F."/>
            <person name="Damm U."/>
            <person name="Henrissat B."/>
            <person name="Lespinet O."/>
            <person name="Thon M."/>
            <person name="Kemen E."/>
            <person name="McHardy A.C."/>
            <person name="Schulze-Lefert P."/>
            <person name="O'Connell R.J."/>
        </authorList>
    </citation>
    <scope>NUCLEOTIDE SEQUENCE [LARGE SCALE GENOMIC DNA]</scope>
    <source>
        <strain evidence="1">MAFF 238704</strain>
    </source>
</reference>
<comment type="caution">
    <text evidence="1">The sequence shown here is derived from an EMBL/GenBank/DDBJ whole genome shotgun (WGS) entry which is preliminary data.</text>
</comment>
<gene>
    <name evidence="1" type="ORF">CI238_12496</name>
</gene>
<organism evidence="1 2">
    <name type="scientific">Colletotrichum incanum</name>
    <name type="common">Soybean anthracnose fungus</name>
    <dbReference type="NCBI Taxonomy" id="1573173"/>
    <lineage>
        <taxon>Eukaryota</taxon>
        <taxon>Fungi</taxon>
        <taxon>Dikarya</taxon>
        <taxon>Ascomycota</taxon>
        <taxon>Pezizomycotina</taxon>
        <taxon>Sordariomycetes</taxon>
        <taxon>Hypocreomycetidae</taxon>
        <taxon>Glomerellales</taxon>
        <taxon>Glomerellaceae</taxon>
        <taxon>Colletotrichum</taxon>
        <taxon>Colletotrichum spaethianum species complex</taxon>
    </lineage>
</organism>
<keyword evidence="2" id="KW-1185">Reference proteome</keyword>
<evidence type="ECO:0000313" key="2">
    <source>
        <dbReference type="Proteomes" id="UP000076584"/>
    </source>
</evidence>
<dbReference type="AlphaFoldDB" id="A0A166S3U1"/>